<organism evidence="3 4">
    <name type="scientific">Streptomyces fradiae ATCC 10745 = DSM 40063</name>
    <dbReference type="NCBI Taxonomy" id="1319510"/>
    <lineage>
        <taxon>Bacteria</taxon>
        <taxon>Bacillati</taxon>
        <taxon>Actinomycetota</taxon>
        <taxon>Actinomycetes</taxon>
        <taxon>Kitasatosporales</taxon>
        <taxon>Streptomycetaceae</taxon>
        <taxon>Streptomyces</taxon>
    </lineage>
</organism>
<dbReference type="GO" id="GO:0005829">
    <property type="term" value="C:cytosol"/>
    <property type="evidence" value="ECO:0007669"/>
    <property type="project" value="TreeGrafter"/>
</dbReference>
<dbReference type="PRINTS" id="PR00368">
    <property type="entry name" value="FADPNR"/>
</dbReference>
<evidence type="ECO:0000256" key="2">
    <source>
        <dbReference type="SAM" id="MobiDB-lite"/>
    </source>
</evidence>
<sequence>MVAGPALAVSPRGGRHAPFVTLSQPISALTGTQQGGRPLRSASMAPASNPPATPPRPVLGPPVYVVGGGPGGLAAAAALRGRGVRAVVLEKAPAVAASWRRHHDRLRLHTTRRMSGLPGLRMPRSFGRWVSRDDMVRYLETYAGAHGLEVVTGVEVLRVERAEREEDGWVLHASGGRRLTSRAVVVATGAAHRPVLPDWPGRETWSGDLTHAAAYRSAAPYEGRDVLVVGAGNTGAEIAVDLVEGGAARVRLAVRTAPHVVRRSVAGWPAQATGVLVRRLPVWPADRLLLAVRRATVPDLSAYGLPRPGTGPYARLRRDGAVPVHDTGLVDAVRRGRVEPVAAVAELLEGGEVALADGSVVRPDAVIAATGYRAGLEGLVGHLGVLDRRGRPRVRGARTAAGAPGLYFVGFHQPPSGLLRELAVEARRVARAIAAGGQPPAPYGVHGGHGPDEAPGAARRRGAAKTRRTPGPTTAPPAPARTAETPETPDTAQTQGTPETTAATKASEATKATEASGTTEAAEAAGTAVSATPAAPAASHPGEPPRFLSPKALPPVSLPR</sequence>
<dbReference type="InterPro" id="IPR036188">
    <property type="entry name" value="FAD/NAD-bd_sf"/>
</dbReference>
<name>A0A1Y2NY99_STRFR</name>
<evidence type="ECO:0000256" key="1">
    <source>
        <dbReference type="ARBA" id="ARBA00023002"/>
    </source>
</evidence>
<dbReference type="PRINTS" id="PR00469">
    <property type="entry name" value="PNDRDTASEII"/>
</dbReference>
<dbReference type="PANTHER" id="PTHR43539:SF78">
    <property type="entry name" value="FLAVIN-CONTAINING MONOOXYGENASE"/>
    <property type="match status" value="1"/>
</dbReference>
<feature type="compositionally biased region" description="Pro residues" evidence="2">
    <location>
        <begin position="48"/>
        <end position="57"/>
    </location>
</feature>
<dbReference type="SUPFAM" id="SSF51905">
    <property type="entry name" value="FAD/NAD(P)-binding domain"/>
    <property type="match status" value="2"/>
</dbReference>
<dbReference type="Pfam" id="PF13738">
    <property type="entry name" value="Pyr_redox_3"/>
    <property type="match status" value="1"/>
</dbReference>
<feature type="region of interest" description="Disordered" evidence="2">
    <location>
        <begin position="437"/>
        <end position="560"/>
    </location>
</feature>
<keyword evidence="1 3" id="KW-0560">Oxidoreductase</keyword>
<feature type="compositionally biased region" description="Basic residues" evidence="2">
    <location>
        <begin position="458"/>
        <end position="468"/>
    </location>
</feature>
<evidence type="ECO:0000313" key="3">
    <source>
        <dbReference type="EMBL" id="OSY52320.1"/>
    </source>
</evidence>
<accession>A0A1Y2NY99</accession>
<comment type="caution">
    <text evidence="3">The sequence shown here is derived from an EMBL/GenBank/DDBJ whole genome shotgun (WGS) entry which is preliminary data.</text>
</comment>
<proteinExistence type="predicted"/>
<dbReference type="EC" id="1.-.-.-" evidence="3"/>
<dbReference type="Proteomes" id="UP000194318">
    <property type="component" value="Unassembled WGS sequence"/>
</dbReference>
<dbReference type="GO" id="GO:0050660">
    <property type="term" value="F:flavin adenine dinucleotide binding"/>
    <property type="evidence" value="ECO:0007669"/>
    <property type="project" value="TreeGrafter"/>
</dbReference>
<protein>
    <submittedName>
        <fullName evidence="3">Putative oxidoreductase CzcO</fullName>
        <ecNumber evidence="3">1.-.-.-</ecNumber>
    </submittedName>
</protein>
<dbReference type="InterPro" id="IPR050982">
    <property type="entry name" value="Auxin_biosynth/cation_transpt"/>
</dbReference>
<gene>
    <name evidence="3" type="primary">czcO_2</name>
    <name evidence="3" type="ORF">BG846_02049</name>
</gene>
<feature type="compositionally biased region" description="Low complexity" evidence="2">
    <location>
        <begin position="480"/>
        <end position="538"/>
    </location>
</feature>
<evidence type="ECO:0000313" key="4">
    <source>
        <dbReference type="Proteomes" id="UP000194318"/>
    </source>
</evidence>
<dbReference type="GO" id="GO:0004497">
    <property type="term" value="F:monooxygenase activity"/>
    <property type="evidence" value="ECO:0007669"/>
    <property type="project" value="TreeGrafter"/>
</dbReference>
<dbReference type="PANTHER" id="PTHR43539">
    <property type="entry name" value="FLAVIN-BINDING MONOOXYGENASE-LIKE PROTEIN (AFU_ORTHOLOGUE AFUA_4G09220)"/>
    <property type="match status" value="1"/>
</dbReference>
<reference evidence="3 4" key="1">
    <citation type="submission" date="2016-09" db="EMBL/GenBank/DDBJ databases">
        <title>Streptomyces fradiae DSM40063, a candidate organism with high potential of specific P450 cytochromes.</title>
        <authorList>
            <person name="Grumaz C."/>
            <person name="Vainshtein Y."/>
            <person name="Kirstahler P."/>
            <person name="Sohn K."/>
        </authorList>
    </citation>
    <scope>NUCLEOTIDE SEQUENCE [LARGE SCALE GENOMIC DNA]</scope>
    <source>
        <strain evidence="3 4">DSM 40063</strain>
    </source>
</reference>
<dbReference type="EMBL" id="MIFZ01000185">
    <property type="protein sequence ID" value="OSY52320.1"/>
    <property type="molecule type" value="Genomic_DNA"/>
</dbReference>
<feature type="region of interest" description="Disordered" evidence="2">
    <location>
        <begin position="24"/>
        <end position="57"/>
    </location>
</feature>
<dbReference type="Gene3D" id="3.50.50.60">
    <property type="entry name" value="FAD/NAD(P)-binding domain"/>
    <property type="match status" value="1"/>
</dbReference>
<dbReference type="AlphaFoldDB" id="A0A1Y2NY99"/>